<dbReference type="AlphaFoldDB" id="A0A3R7MJ84"/>
<accession>A0A3R7MJ84</accession>
<organism evidence="6 7">
    <name type="scientific">Penaeus vannamei</name>
    <name type="common">Whiteleg shrimp</name>
    <name type="synonym">Litopenaeus vannamei</name>
    <dbReference type="NCBI Taxonomy" id="6689"/>
    <lineage>
        <taxon>Eukaryota</taxon>
        <taxon>Metazoa</taxon>
        <taxon>Ecdysozoa</taxon>
        <taxon>Arthropoda</taxon>
        <taxon>Crustacea</taxon>
        <taxon>Multicrustacea</taxon>
        <taxon>Malacostraca</taxon>
        <taxon>Eumalacostraca</taxon>
        <taxon>Eucarida</taxon>
        <taxon>Decapoda</taxon>
        <taxon>Dendrobranchiata</taxon>
        <taxon>Penaeoidea</taxon>
        <taxon>Penaeidae</taxon>
        <taxon>Penaeus</taxon>
    </lineage>
</organism>
<evidence type="ECO:0000256" key="4">
    <source>
        <dbReference type="ARBA" id="ARBA00026118"/>
    </source>
</evidence>
<name>A0A3R7MJ84_PENVA</name>
<evidence type="ECO:0000313" key="7">
    <source>
        <dbReference type="Proteomes" id="UP000283509"/>
    </source>
</evidence>
<keyword evidence="2" id="KW-0521">NADP</keyword>
<dbReference type="OrthoDB" id="7289984at2759"/>
<dbReference type="PRINTS" id="PR00081">
    <property type="entry name" value="GDHRDH"/>
</dbReference>
<evidence type="ECO:0000256" key="3">
    <source>
        <dbReference type="ARBA" id="ARBA00023002"/>
    </source>
</evidence>
<dbReference type="SUPFAM" id="SSF51735">
    <property type="entry name" value="NAD(P)-binding Rossmann-fold domains"/>
    <property type="match status" value="1"/>
</dbReference>
<dbReference type="EMBL" id="QCYY01001430">
    <property type="protein sequence ID" value="ROT78110.1"/>
    <property type="molecule type" value="Genomic_DNA"/>
</dbReference>
<dbReference type="PROSITE" id="PS00061">
    <property type="entry name" value="ADH_SHORT"/>
    <property type="match status" value="1"/>
</dbReference>
<dbReference type="PANTHER" id="PTHR43963:SF4">
    <property type="entry name" value="CARBONYL REDUCTASE (NADPH)"/>
    <property type="match status" value="1"/>
</dbReference>
<dbReference type="InterPro" id="IPR020904">
    <property type="entry name" value="Sc_DH/Rdtase_CS"/>
</dbReference>
<evidence type="ECO:0000256" key="1">
    <source>
        <dbReference type="ARBA" id="ARBA00006484"/>
    </source>
</evidence>
<dbReference type="InterPro" id="IPR036291">
    <property type="entry name" value="NAD(P)-bd_dom_sf"/>
</dbReference>
<dbReference type="InterPro" id="IPR002347">
    <property type="entry name" value="SDR_fam"/>
</dbReference>
<evidence type="ECO:0000256" key="2">
    <source>
        <dbReference type="ARBA" id="ARBA00022857"/>
    </source>
</evidence>
<sequence>MGGRPVARSQATGSHDGGNQGSGAIITVLLRPLPQVTGANKGIGLAIVKDLCSQFEGCVYLTARDEEKGLETVAALEEEGLSVRFHQLDIDDEESIAAFKTHLEETYGGLDVLVNNAAIAYKGSATEPFGEQAENTIRVNFFGTLAVCRSLFPLLRPHARVVTLSSIVGFLPDVNGDEPQAFSLREKLSSEELTEDELSDFMNQFVERAKDGTWREAGWQSCPYSVSKVGVTALTRVQQRAFDDDPREDLIVNCCNPGAVRTDMTSQRGVFTTEQGAEGPVYLALLPHDVEEPKGEFVWHNKQVVDWVKGPLPGPH</sequence>
<proteinExistence type="inferred from homology"/>
<evidence type="ECO:0000313" key="6">
    <source>
        <dbReference type="EMBL" id="ROT78110.1"/>
    </source>
</evidence>
<dbReference type="Gene3D" id="3.40.50.720">
    <property type="entry name" value="NAD(P)-binding Rossmann-like Domain"/>
    <property type="match status" value="1"/>
</dbReference>
<dbReference type="STRING" id="6689.A0A3R7MJ84"/>
<dbReference type="CDD" id="cd05324">
    <property type="entry name" value="carb_red_PTCR-like_SDR_c"/>
    <property type="match status" value="1"/>
</dbReference>
<dbReference type="PRINTS" id="PR00080">
    <property type="entry name" value="SDRFAMILY"/>
</dbReference>
<keyword evidence="7" id="KW-1185">Reference proteome</keyword>
<reference evidence="6 7" key="2">
    <citation type="submission" date="2019-01" db="EMBL/GenBank/DDBJ databases">
        <title>The decoding of complex shrimp genome reveals the adaptation for benthos swimmer, frequently molting mechanism and breeding impact on genome.</title>
        <authorList>
            <person name="Sun Y."/>
            <person name="Gao Y."/>
            <person name="Yu Y."/>
        </authorList>
    </citation>
    <scope>NUCLEOTIDE SEQUENCE [LARGE SCALE GENOMIC DNA]</scope>
    <source>
        <tissue evidence="6">Muscle</tissue>
    </source>
</reference>
<dbReference type="Proteomes" id="UP000283509">
    <property type="component" value="Unassembled WGS sequence"/>
</dbReference>
<reference evidence="6 7" key="1">
    <citation type="submission" date="2018-04" db="EMBL/GenBank/DDBJ databases">
        <authorList>
            <person name="Zhang X."/>
            <person name="Yuan J."/>
            <person name="Li F."/>
            <person name="Xiang J."/>
        </authorList>
    </citation>
    <scope>NUCLEOTIDE SEQUENCE [LARGE SCALE GENOMIC DNA]</scope>
    <source>
        <tissue evidence="6">Muscle</tissue>
    </source>
</reference>
<evidence type="ECO:0000256" key="5">
    <source>
        <dbReference type="RuleBase" id="RU000363"/>
    </source>
</evidence>
<dbReference type="GO" id="GO:0004090">
    <property type="term" value="F:carbonyl reductase (NADPH) activity"/>
    <property type="evidence" value="ECO:0007669"/>
    <property type="project" value="UniProtKB-EC"/>
</dbReference>
<comment type="caution">
    <text evidence="6">The sequence shown here is derived from an EMBL/GenBank/DDBJ whole genome shotgun (WGS) entry which is preliminary data.</text>
</comment>
<protein>
    <recommendedName>
        <fullName evidence="4">carbonyl reductase (NADPH)</fullName>
        <ecNumber evidence="4">1.1.1.184</ecNumber>
    </recommendedName>
</protein>
<gene>
    <name evidence="6" type="ORF">C7M84_003198</name>
</gene>
<keyword evidence="3" id="KW-0560">Oxidoreductase</keyword>
<dbReference type="EC" id="1.1.1.184" evidence="4"/>
<dbReference type="InterPro" id="IPR045313">
    <property type="entry name" value="CBR1-like"/>
</dbReference>
<comment type="similarity">
    <text evidence="1 5">Belongs to the short-chain dehydrogenases/reductases (SDR) family.</text>
</comment>
<dbReference type="PANTHER" id="PTHR43963">
    <property type="entry name" value="CARBONYL REDUCTASE 1-RELATED"/>
    <property type="match status" value="1"/>
</dbReference>
<dbReference type="Pfam" id="PF00106">
    <property type="entry name" value="adh_short"/>
    <property type="match status" value="1"/>
</dbReference>